<dbReference type="Proteomes" id="UP000035680">
    <property type="component" value="Unassembled WGS sequence"/>
</dbReference>
<reference evidence="2" key="2">
    <citation type="submission" date="2015-08" db="UniProtKB">
        <authorList>
            <consortium name="WormBaseParasite"/>
        </authorList>
    </citation>
    <scope>IDENTIFICATION</scope>
</reference>
<proteinExistence type="predicted"/>
<dbReference type="WBParaSite" id="SVE_0158400.1">
    <property type="protein sequence ID" value="SVE_0158400.1"/>
    <property type="gene ID" value="SVE_0158400"/>
</dbReference>
<dbReference type="AlphaFoldDB" id="A0A0K0EYH6"/>
<protein>
    <submittedName>
        <fullName evidence="2">Secreted protein</fullName>
    </submittedName>
</protein>
<organism evidence="1 2">
    <name type="scientific">Strongyloides venezuelensis</name>
    <name type="common">Threadworm</name>
    <dbReference type="NCBI Taxonomy" id="75913"/>
    <lineage>
        <taxon>Eukaryota</taxon>
        <taxon>Metazoa</taxon>
        <taxon>Ecdysozoa</taxon>
        <taxon>Nematoda</taxon>
        <taxon>Chromadorea</taxon>
        <taxon>Rhabditida</taxon>
        <taxon>Tylenchina</taxon>
        <taxon>Panagrolaimomorpha</taxon>
        <taxon>Strongyloidoidea</taxon>
        <taxon>Strongyloididae</taxon>
        <taxon>Strongyloides</taxon>
    </lineage>
</organism>
<accession>A0A0K0EYH6</accession>
<sequence length="89" mass="10101">MCAVPSINAILYIFLTSKNRNKFFLIVKNTLQRKSLSNISEPFIISSQRYTIDPTSNIKGSRVLPYQFSGYSNLSRKCASFSNRKVSTV</sequence>
<name>A0A0K0EYH6_STRVS</name>
<keyword evidence="1" id="KW-1185">Reference proteome</keyword>
<evidence type="ECO:0000313" key="1">
    <source>
        <dbReference type="Proteomes" id="UP000035680"/>
    </source>
</evidence>
<evidence type="ECO:0000313" key="2">
    <source>
        <dbReference type="WBParaSite" id="SVE_0158400.1"/>
    </source>
</evidence>
<reference evidence="1" key="1">
    <citation type="submission" date="2014-07" db="EMBL/GenBank/DDBJ databases">
        <authorList>
            <person name="Martin A.A"/>
            <person name="De Silva N."/>
        </authorList>
    </citation>
    <scope>NUCLEOTIDE SEQUENCE</scope>
</reference>